<protein>
    <recommendedName>
        <fullName evidence="3">FAD:protein FMN transferase</fullName>
        <ecNumber evidence="2">2.7.1.180</ecNumber>
    </recommendedName>
    <alternativeName>
        <fullName evidence="9">Flavin transferase</fullName>
    </alternativeName>
</protein>
<evidence type="ECO:0000256" key="10">
    <source>
        <dbReference type="ARBA" id="ARBA00048540"/>
    </source>
</evidence>
<reference evidence="11" key="1">
    <citation type="submission" date="2018-05" db="EMBL/GenBank/DDBJ databases">
        <authorList>
            <person name="Lanie J.A."/>
            <person name="Ng W.-L."/>
            <person name="Kazmierczak K.M."/>
            <person name="Andrzejewski T.M."/>
            <person name="Davidsen T.M."/>
            <person name="Wayne K.J."/>
            <person name="Tettelin H."/>
            <person name="Glass J.I."/>
            <person name="Rusch D."/>
            <person name="Podicherti R."/>
            <person name="Tsui H.-C.T."/>
            <person name="Winkler M.E."/>
        </authorList>
    </citation>
    <scope>NUCLEOTIDE SEQUENCE</scope>
</reference>
<dbReference type="PANTHER" id="PTHR30040:SF2">
    <property type="entry name" value="FAD:PROTEIN FMN TRANSFERASE"/>
    <property type="match status" value="1"/>
</dbReference>
<evidence type="ECO:0000256" key="6">
    <source>
        <dbReference type="ARBA" id="ARBA00022723"/>
    </source>
</evidence>
<evidence type="ECO:0000256" key="5">
    <source>
        <dbReference type="ARBA" id="ARBA00022679"/>
    </source>
</evidence>
<evidence type="ECO:0000313" key="11">
    <source>
        <dbReference type="EMBL" id="SVB72785.1"/>
    </source>
</evidence>
<keyword evidence="4" id="KW-0285">Flavoprotein</keyword>
<dbReference type="GO" id="GO:0016740">
    <property type="term" value="F:transferase activity"/>
    <property type="evidence" value="ECO:0007669"/>
    <property type="project" value="UniProtKB-KW"/>
</dbReference>
<dbReference type="SUPFAM" id="SSF143631">
    <property type="entry name" value="ApbE-like"/>
    <property type="match status" value="1"/>
</dbReference>
<organism evidence="11">
    <name type="scientific">marine metagenome</name>
    <dbReference type="NCBI Taxonomy" id="408172"/>
    <lineage>
        <taxon>unclassified sequences</taxon>
        <taxon>metagenomes</taxon>
        <taxon>ecological metagenomes</taxon>
    </lineage>
</organism>
<sequence>PVKISSEFSELYEKAVSISLSSDGSFDFTVLPLVKLWGFGPEFNNSKIPSKEKINDIMHYTGINKLEFTDGYLSKLNKNVQIDFSAIAKGWGVDRVALFLNSQGFENYMVEIGGEIRIAGFNNLNSKWSLGISTPEDSATELYTTITVSDLAVATSGSYNNYFTLENTNYSHIINPKIGYPIKHDLVSATVVADDCATADAIATAVMVKGFNLGLEWINSLQDIECLLVKENDSGNYIAGKSSGFNY</sequence>
<evidence type="ECO:0000256" key="8">
    <source>
        <dbReference type="ARBA" id="ARBA00022842"/>
    </source>
</evidence>
<dbReference type="EMBL" id="UINC01054730">
    <property type="protein sequence ID" value="SVB72785.1"/>
    <property type="molecule type" value="Genomic_DNA"/>
</dbReference>
<proteinExistence type="predicted"/>
<feature type="non-terminal residue" evidence="11">
    <location>
        <position position="1"/>
    </location>
</feature>
<dbReference type="InterPro" id="IPR024932">
    <property type="entry name" value="ApbE"/>
</dbReference>
<evidence type="ECO:0000256" key="3">
    <source>
        <dbReference type="ARBA" id="ARBA00016337"/>
    </source>
</evidence>
<dbReference type="Pfam" id="PF02424">
    <property type="entry name" value="ApbE"/>
    <property type="match status" value="1"/>
</dbReference>
<evidence type="ECO:0000256" key="4">
    <source>
        <dbReference type="ARBA" id="ARBA00022630"/>
    </source>
</evidence>
<comment type="catalytic activity">
    <reaction evidence="10">
        <text>L-threonyl-[protein] + FAD = FMN-L-threonyl-[protein] + AMP + H(+)</text>
        <dbReference type="Rhea" id="RHEA:36847"/>
        <dbReference type="Rhea" id="RHEA-COMP:11060"/>
        <dbReference type="Rhea" id="RHEA-COMP:11061"/>
        <dbReference type="ChEBI" id="CHEBI:15378"/>
        <dbReference type="ChEBI" id="CHEBI:30013"/>
        <dbReference type="ChEBI" id="CHEBI:57692"/>
        <dbReference type="ChEBI" id="CHEBI:74257"/>
        <dbReference type="ChEBI" id="CHEBI:456215"/>
        <dbReference type="EC" id="2.7.1.180"/>
    </reaction>
</comment>
<dbReference type="AlphaFoldDB" id="A0A382GDC7"/>
<keyword evidence="5" id="KW-0808">Transferase</keyword>
<evidence type="ECO:0000256" key="1">
    <source>
        <dbReference type="ARBA" id="ARBA00001946"/>
    </source>
</evidence>
<accession>A0A382GDC7</accession>
<dbReference type="PANTHER" id="PTHR30040">
    <property type="entry name" value="THIAMINE BIOSYNTHESIS LIPOPROTEIN APBE"/>
    <property type="match status" value="1"/>
</dbReference>
<dbReference type="InterPro" id="IPR003374">
    <property type="entry name" value="ApbE-like_sf"/>
</dbReference>
<dbReference type="Gene3D" id="3.10.520.10">
    <property type="entry name" value="ApbE-like domains"/>
    <property type="match status" value="1"/>
</dbReference>
<keyword evidence="6" id="KW-0479">Metal-binding</keyword>
<comment type="cofactor">
    <cofactor evidence="1">
        <name>Mg(2+)</name>
        <dbReference type="ChEBI" id="CHEBI:18420"/>
    </cofactor>
</comment>
<evidence type="ECO:0000256" key="2">
    <source>
        <dbReference type="ARBA" id="ARBA00011955"/>
    </source>
</evidence>
<keyword evidence="7" id="KW-0274">FAD</keyword>
<keyword evidence="8" id="KW-0460">Magnesium</keyword>
<evidence type="ECO:0000256" key="9">
    <source>
        <dbReference type="ARBA" id="ARBA00031306"/>
    </source>
</evidence>
<dbReference type="EC" id="2.7.1.180" evidence="2"/>
<name>A0A382GDC7_9ZZZZ</name>
<gene>
    <name evidence="11" type="ORF">METZ01_LOCUS225639</name>
</gene>
<dbReference type="GO" id="GO:0046872">
    <property type="term" value="F:metal ion binding"/>
    <property type="evidence" value="ECO:0007669"/>
    <property type="project" value="UniProtKB-KW"/>
</dbReference>
<evidence type="ECO:0000256" key="7">
    <source>
        <dbReference type="ARBA" id="ARBA00022827"/>
    </source>
</evidence>